<sequence length="70" mass="7550">MGFAKSTVAATFEPTPTVPPPKKTPTGAHTSIKGDTAHPLMMAIMEHEPQMPLVQVRLQLEATVVSLTPW</sequence>
<gene>
    <name evidence="1" type="ORF">DSO57_1027333</name>
</gene>
<dbReference type="EMBL" id="QTSX02003716">
    <property type="protein sequence ID" value="KAJ9068569.1"/>
    <property type="molecule type" value="Genomic_DNA"/>
</dbReference>
<reference evidence="1" key="1">
    <citation type="submission" date="2022-04" db="EMBL/GenBank/DDBJ databases">
        <title>Genome of the entomopathogenic fungus Entomophthora muscae.</title>
        <authorList>
            <person name="Elya C."/>
            <person name="Lovett B.R."/>
            <person name="Lee E."/>
            <person name="Macias A.M."/>
            <person name="Hajek A.E."/>
            <person name="De Bivort B.L."/>
            <person name="Kasson M.T."/>
            <person name="De Fine Licht H.H."/>
            <person name="Stajich J.E."/>
        </authorList>
    </citation>
    <scope>NUCLEOTIDE SEQUENCE</scope>
    <source>
        <strain evidence="1">Berkeley</strain>
    </source>
</reference>
<evidence type="ECO:0000313" key="2">
    <source>
        <dbReference type="Proteomes" id="UP001165960"/>
    </source>
</evidence>
<proteinExistence type="predicted"/>
<accession>A0ACC2T1Q0</accession>
<name>A0ACC2T1Q0_9FUNG</name>
<keyword evidence="2" id="KW-1185">Reference proteome</keyword>
<organism evidence="1 2">
    <name type="scientific">Entomophthora muscae</name>
    <dbReference type="NCBI Taxonomy" id="34485"/>
    <lineage>
        <taxon>Eukaryota</taxon>
        <taxon>Fungi</taxon>
        <taxon>Fungi incertae sedis</taxon>
        <taxon>Zoopagomycota</taxon>
        <taxon>Entomophthoromycotina</taxon>
        <taxon>Entomophthoromycetes</taxon>
        <taxon>Entomophthorales</taxon>
        <taxon>Entomophthoraceae</taxon>
        <taxon>Entomophthora</taxon>
    </lineage>
</organism>
<protein>
    <submittedName>
        <fullName evidence="1">Uncharacterized protein</fullName>
    </submittedName>
</protein>
<comment type="caution">
    <text evidence="1">The sequence shown here is derived from an EMBL/GenBank/DDBJ whole genome shotgun (WGS) entry which is preliminary data.</text>
</comment>
<dbReference type="Proteomes" id="UP001165960">
    <property type="component" value="Unassembled WGS sequence"/>
</dbReference>
<evidence type="ECO:0000313" key="1">
    <source>
        <dbReference type="EMBL" id="KAJ9068569.1"/>
    </source>
</evidence>